<protein>
    <submittedName>
        <fullName evidence="2">Predicted oxidoreductase</fullName>
    </submittedName>
</protein>
<dbReference type="STRING" id="571933.SAMN05216362_102142"/>
<dbReference type="AlphaFoldDB" id="A0A1H9A2L7"/>
<dbReference type="GO" id="GO:0016491">
    <property type="term" value="F:oxidoreductase activity"/>
    <property type="evidence" value="ECO:0007669"/>
    <property type="project" value="InterPro"/>
</dbReference>
<name>A0A1H9A2L7_9BACI</name>
<organism evidence="2 3">
    <name type="scientific">Piscibacillus halophilus</name>
    <dbReference type="NCBI Taxonomy" id="571933"/>
    <lineage>
        <taxon>Bacteria</taxon>
        <taxon>Bacillati</taxon>
        <taxon>Bacillota</taxon>
        <taxon>Bacilli</taxon>
        <taxon>Bacillales</taxon>
        <taxon>Bacillaceae</taxon>
        <taxon>Piscibacillus</taxon>
    </lineage>
</organism>
<proteinExistence type="predicted"/>
<dbReference type="Pfam" id="PF00248">
    <property type="entry name" value="Aldo_ket_red"/>
    <property type="match status" value="1"/>
</dbReference>
<dbReference type="PRINTS" id="PR00069">
    <property type="entry name" value="ALDKETRDTASE"/>
</dbReference>
<feature type="domain" description="NADP-dependent oxidoreductase" evidence="1">
    <location>
        <begin position="16"/>
        <end position="296"/>
    </location>
</feature>
<evidence type="ECO:0000259" key="1">
    <source>
        <dbReference type="Pfam" id="PF00248"/>
    </source>
</evidence>
<dbReference type="SUPFAM" id="SSF51430">
    <property type="entry name" value="NAD(P)-linked oxidoreductase"/>
    <property type="match status" value="1"/>
</dbReference>
<dbReference type="InterPro" id="IPR023210">
    <property type="entry name" value="NADP_OxRdtase_dom"/>
</dbReference>
<dbReference type="InterPro" id="IPR020471">
    <property type="entry name" value="AKR"/>
</dbReference>
<reference evidence="2 3" key="1">
    <citation type="submission" date="2016-10" db="EMBL/GenBank/DDBJ databases">
        <authorList>
            <person name="de Groot N.N."/>
        </authorList>
    </citation>
    <scope>NUCLEOTIDE SEQUENCE [LARGE SCALE GENOMIC DNA]</scope>
    <source>
        <strain evidence="2 3">DSM 21633</strain>
    </source>
</reference>
<dbReference type="CDD" id="cd19086">
    <property type="entry name" value="AKR_AKR11C1"/>
    <property type="match status" value="1"/>
</dbReference>
<dbReference type="InterPro" id="IPR053135">
    <property type="entry name" value="AKR2_Oxidoreductase"/>
</dbReference>
<keyword evidence="3" id="KW-1185">Reference proteome</keyword>
<evidence type="ECO:0000313" key="2">
    <source>
        <dbReference type="EMBL" id="SEP70909.1"/>
    </source>
</evidence>
<dbReference type="Proteomes" id="UP000199427">
    <property type="component" value="Unassembled WGS sequence"/>
</dbReference>
<dbReference type="EMBL" id="FOES01000002">
    <property type="protein sequence ID" value="SEP70909.1"/>
    <property type="molecule type" value="Genomic_DNA"/>
</dbReference>
<evidence type="ECO:0000313" key="3">
    <source>
        <dbReference type="Proteomes" id="UP000199427"/>
    </source>
</evidence>
<dbReference type="InterPro" id="IPR036812">
    <property type="entry name" value="NAD(P)_OxRdtase_dom_sf"/>
</dbReference>
<sequence>MIKKRQLGHSDLHISEISLGCMNLGTNVKQATNIIDTALDQGINYLDTADLYDFGENERILGQAIKGKRDQVMIATKGGNHFEPGKEGWYWDPSKAYLKEAFKNSLLRLGLDYIDLYQLHGGTIEDPTDEVIETFEELQQEGLIRYYGISSIRPNVIKRFVERSNITSVMMQYSLLDRRPEEEVLNLLNDNHIGVVVRGALGKGMLTSIGQTQWQKKGQKGFLNYDSAELKSIITSLQDLANDHNLSPQSLAIGYALKHRAISSLVLGASTPEQVLDNVRAYQDAQISDNVYNQLKPLTKANIYEQHRD</sequence>
<dbReference type="PANTHER" id="PTHR43312:SF1">
    <property type="entry name" value="NADP-DEPENDENT OXIDOREDUCTASE DOMAIN-CONTAINING PROTEIN"/>
    <property type="match status" value="1"/>
</dbReference>
<dbReference type="PANTHER" id="PTHR43312">
    <property type="entry name" value="D-THREO-ALDOSE 1-DEHYDROGENASE"/>
    <property type="match status" value="1"/>
</dbReference>
<dbReference type="Gene3D" id="3.20.20.100">
    <property type="entry name" value="NADP-dependent oxidoreductase domain"/>
    <property type="match status" value="1"/>
</dbReference>
<accession>A0A1H9A2L7</accession>
<gene>
    <name evidence="2" type="ORF">SAMN05216362_102142</name>
</gene>